<feature type="compositionally biased region" description="Low complexity" evidence="11">
    <location>
        <begin position="126"/>
        <end position="139"/>
    </location>
</feature>
<feature type="compositionally biased region" description="Low complexity" evidence="11">
    <location>
        <begin position="505"/>
        <end position="522"/>
    </location>
</feature>
<evidence type="ECO:0000256" key="10">
    <source>
        <dbReference type="PIRSR" id="PIRSR611150-2"/>
    </source>
</evidence>
<feature type="signal peptide" evidence="12">
    <location>
        <begin position="1"/>
        <end position="19"/>
    </location>
</feature>
<dbReference type="InterPro" id="IPR000675">
    <property type="entry name" value="Cutinase/axe"/>
</dbReference>
<dbReference type="InterPro" id="IPR011150">
    <property type="entry name" value="Cutinase_monf"/>
</dbReference>
<evidence type="ECO:0000256" key="2">
    <source>
        <dbReference type="ARBA" id="ARBA00007534"/>
    </source>
</evidence>
<evidence type="ECO:0000256" key="9">
    <source>
        <dbReference type="ARBA" id="ARBA00034045"/>
    </source>
</evidence>
<keyword evidence="14" id="KW-1185">Reference proteome</keyword>
<accession>A0A6A6UHD4</accession>
<comment type="similarity">
    <text evidence="2">Belongs to the cutinase family.</text>
</comment>
<evidence type="ECO:0000256" key="1">
    <source>
        <dbReference type="ARBA" id="ARBA00004613"/>
    </source>
</evidence>
<dbReference type="Gene3D" id="3.40.50.1820">
    <property type="entry name" value="alpha/beta hydrolase"/>
    <property type="match status" value="1"/>
</dbReference>
<dbReference type="GO" id="GO:0016052">
    <property type="term" value="P:carbohydrate catabolic process"/>
    <property type="evidence" value="ECO:0007669"/>
    <property type="project" value="TreeGrafter"/>
</dbReference>
<evidence type="ECO:0000256" key="4">
    <source>
        <dbReference type="ARBA" id="ARBA00022487"/>
    </source>
</evidence>
<organism evidence="13 14">
    <name type="scientific">Microthyrium microscopicum</name>
    <dbReference type="NCBI Taxonomy" id="703497"/>
    <lineage>
        <taxon>Eukaryota</taxon>
        <taxon>Fungi</taxon>
        <taxon>Dikarya</taxon>
        <taxon>Ascomycota</taxon>
        <taxon>Pezizomycotina</taxon>
        <taxon>Dothideomycetes</taxon>
        <taxon>Dothideomycetes incertae sedis</taxon>
        <taxon>Microthyriales</taxon>
        <taxon>Microthyriaceae</taxon>
        <taxon>Microthyrium</taxon>
    </lineage>
</organism>
<dbReference type="GO" id="GO:0005576">
    <property type="term" value="C:extracellular region"/>
    <property type="evidence" value="ECO:0007669"/>
    <property type="project" value="UniProtKB-SubCell"/>
</dbReference>
<dbReference type="PANTHER" id="PTHR48250">
    <property type="entry name" value="CUTINASE 2-RELATED"/>
    <property type="match status" value="1"/>
</dbReference>
<feature type="region of interest" description="Disordered" evidence="11">
    <location>
        <begin position="111"/>
        <end position="141"/>
    </location>
</feature>
<keyword evidence="6 12" id="KW-0732">Signal</keyword>
<feature type="chain" id="PRO_5025363906" description="cutinase" evidence="12">
    <location>
        <begin position="20"/>
        <end position="779"/>
    </location>
</feature>
<feature type="region of interest" description="Disordered" evidence="11">
    <location>
        <begin position="503"/>
        <end position="648"/>
    </location>
</feature>
<proteinExistence type="inferred from homology"/>
<dbReference type="AlphaFoldDB" id="A0A6A6UHD4"/>
<keyword evidence="8 10" id="KW-1015">Disulfide bond</keyword>
<keyword evidence="7" id="KW-0378">Hydrolase</keyword>
<dbReference type="SUPFAM" id="SSF53474">
    <property type="entry name" value="alpha/beta-Hydrolases"/>
    <property type="match status" value="1"/>
</dbReference>
<comment type="subcellular location">
    <subcellularLocation>
        <location evidence="1">Secreted</location>
    </subcellularLocation>
</comment>
<dbReference type="Proteomes" id="UP000799302">
    <property type="component" value="Unassembled WGS sequence"/>
</dbReference>
<feature type="region of interest" description="Disordered" evidence="11">
    <location>
        <begin position="170"/>
        <end position="202"/>
    </location>
</feature>
<evidence type="ECO:0000256" key="12">
    <source>
        <dbReference type="SAM" id="SignalP"/>
    </source>
</evidence>
<dbReference type="SMART" id="SM01110">
    <property type="entry name" value="Cutinase"/>
    <property type="match status" value="1"/>
</dbReference>
<feature type="disulfide bond" evidence="10">
    <location>
        <begin position="317"/>
        <end position="396"/>
    </location>
</feature>
<dbReference type="EMBL" id="MU004233">
    <property type="protein sequence ID" value="KAF2670843.1"/>
    <property type="molecule type" value="Genomic_DNA"/>
</dbReference>
<evidence type="ECO:0000313" key="13">
    <source>
        <dbReference type="EMBL" id="KAF2670843.1"/>
    </source>
</evidence>
<dbReference type="PANTHER" id="PTHR48250:SF3">
    <property type="entry name" value="CUTINASE 1-RELATED"/>
    <property type="match status" value="1"/>
</dbReference>
<evidence type="ECO:0000256" key="6">
    <source>
        <dbReference type="ARBA" id="ARBA00022729"/>
    </source>
</evidence>
<evidence type="ECO:0000313" key="14">
    <source>
        <dbReference type="Proteomes" id="UP000799302"/>
    </source>
</evidence>
<dbReference type="GO" id="GO:0050525">
    <property type="term" value="F:cutinase activity"/>
    <property type="evidence" value="ECO:0007669"/>
    <property type="project" value="UniProtKB-EC"/>
</dbReference>
<reference evidence="13" key="1">
    <citation type="journal article" date="2020" name="Stud. Mycol.">
        <title>101 Dothideomycetes genomes: a test case for predicting lifestyles and emergence of pathogens.</title>
        <authorList>
            <person name="Haridas S."/>
            <person name="Albert R."/>
            <person name="Binder M."/>
            <person name="Bloem J."/>
            <person name="Labutti K."/>
            <person name="Salamov A."/>
            <person name="Andreopoulos B."/>
            <person name="Baker S."/>
            <person name="Barry K."/>
            <person name="Bills G."/>
            <person name="Bluhm B."/>
            <person name="Cannon C."/>
            <person name="Castanera R."/>
            <person name="Culley D."/>
            <person name="Daum C."/>
            <person name="Ezra D."/>
            <person name="Gonzalez J."/>
            <person name="Henrissat B."/>
            <person name="Kuo A."/>
            <person name="Liang C."/>
            <person name="Lipzen A."/>
            <person name="Lutzoni F."/>
            <person name="Magnuson J."/>
            <person name="Mondo S."/>
            <person name="Nolan M."/>
            <person name="Ohm R."/>
            <person name="Pangilinan J."/>
            <person name="Park H.-J."/>
            <person name="Ramirez L."/>
            <person name="Alfaro M."/>
            <person name="Sun H."/>
            <person name="Tritt A."/>
            <person name="Yoshinaga Y."/>
            <person name="Zwiers L.-H."/>
            <person name="Turgeon B."/>
            <person name="Goodwin S."/>
            <person name="Spatafora J."/>
            <person name="Crous P."/>
            <person name="Grigoriev I."/>
        </authorList>
    </citation>
    <scope>NUCLEOTIDE SEQUENCE</scope>
    <source>
        <strain evidence="13">CBS 115976</strain>
    </source>
</reference>
<dbReference type="EC" id="3.1.1.74" evidence="3"/>
<evidence type="ECO:0000256" key="11">
    <source>
        <dbReference type="SAM" id="MobiDB-lite"/>
    </source>
</evidence>
<name>A0A6A6UHD4_9PEZI</name>
<evidence type="ECO:0000256" key="7">
    <source>
        <dbReference type="ARBA" id="ARBA00022801"/>
    </source>
</evidence>
<gene>
    <name evidence="13" type="ORF">BT63DRAFT_202835</name>
</gene>
<feature type="compositionally biased region" description="Low complexity" evidence="11">
    <location>
        <begin position="532"/>
        <end position="550"/>
    </location>
</feature>
<evidence type="ECO:0000256" key="3">
    <source>
        <dbReference type="ARBA" id="ARBA00013095"/>
    </source>
</evidence>
<comment type="catalytic activity">
    <reaction evidence="9">
        <text>cutin + H2O = cutin monomers.</text>
        <dbReference type="EC" id="3.1.1.74"/>
    </reaction>
</comment>
<evidence type="ECO:0000256" key="5">
    <source>
        <dbReference type="ARBA" id="ARBA00022525"/>
    </source>
</evidence>
<keyword evidence="5" id="KW-0964">Secreted</keyword>
<evidence type="ECO:0000256" key="8">
    <source>
        <dbReference type="ARBA" id="ARBA00023157"/>
    </source>
</evidence>
<keyword evidence="4" id="KW-0719">Serine esterase</keyword>
<dbReference type="Pfam" id="PF01083">
    <property type="entry name" value="Cutinase"/>
    <property type="match status" value="1"/>
</dbReference>
<sequence>MVQFNAIVLAAAIADSALAAPAFGPFGLNFPGLAFPAFNPAAASGQNSPATGNTPATGNVPASGNAPAIPKFPSFPKFPKPAGAQGAPQASIAANPNVPLGTATPNVVPAIPNGPAGASPKSPKVPAGAAPNAPLNGPATGVSPLSPTVPKIPAGGANPRASSFPKIPAGGTAPKIPAGGSSPKIPAGAGVGGGAGAPTPQVSTLPTVPIPASNPSPDAPLFPNIAGGASPNVPAVPNVPAGGASTNGPATAGGALPKSIIPKAGGGVGGGAGSATTPFAIPKLPNFPGFNGLSFPFKKVAQGAQMFTASDVSDGKCAPVTLIFARGTGEIGNLGTVVGPQLVAALTKVLPLDSLAVQGVNYSASAATAAVNAFNPKGAAGAVSMASLINNAAEACADTKVVLAGYTQGADIVRGALMNLGQNNSVAAAVTFADPLAKQKFVNIDPAKTKVSGSSGAGAIGLGSAIHVSGGIAKSIAADVAFILKAVGITAANATIPAASPVTGAPPADASPAVSAVPAASGPGVGGGAGAGSPDASSPTDLPPADASPIAPSPAAPTGSGEGAGAGSPDTVPANAPPAGDGSSDPTDPSTPDAGSGLGGGLASPATGDPAGGLFPTGSTPGLVPSLPPLPPLPGLNQSLPSIPGLPTGNSPQLSGLLGFLSSLGLKKSAKYRRSITRAGSSHPLIPNITPSAGAKSPIASVPIDGGATIQGSAPPASAPGLVPSIPQSPAVPGLNLTLPTIPGLPTGHAPEISAAGLLSFLQSLGVKKSPKYRAPSRS</sequence>
<protein>
    <recommendedName>
        <fullName evidence="3">cutinase</fullName>
        <ecNumber evidence="3">3.1.1.74</ecNumber>
    </recommendedName>
</protein>
<dbReference type="InterPro" id="IPR029058">
    <property type="entry name" value="AB_hydrolase_fold"/>
</dbReference>